<dbReference type="Pfam" id="PF00400">
    <property type="entry name" value="WD40"/>
    <property type="match status" value="4"/>
</dbReference>
<feature type="repeat" description="WD" evidence="3">
    <location>
        <begin position="281"/>
        <end position="310"/>
    </location>
</feature>
<dbReference type="Gene3D" id="2.130.10.10">
    <property type="entry name" value="YVTN repeat-like/Quinoprotein amine dehydrogenase"/>
    <property type="match status" value="2"/>
</dbReference>
<comment type="caution">
    <text evidence="4">The sequence shown here is derived from an EMBL/GenBank/DDBJ whole genome shotgun (WGS) entry which is preliminary data.</text>
</comment>
<dbReference type="InterPro" id="IPR020472">
    <property type="entry name" value="WD40_PAC1"/>
</dbReference>
<keyword evidence="1 3" id="KW-0853">WD repeat</keyword>
<gene>
    <name evidence="4" type="ORF">RIMI_LOCUS19574846</name>
</gene>
<feature type="repeat" description="WD" evidence="3">
    <location>
        <begin position="198"/>
        <end position="239"/>
    </location>
</feature>
<proteinExistence type="predicted"/>
<dbReference type="InterPro" id="IPR036322">
    <property type="entry name" value="WD40_repeat_dom_sf"/>
</dbReference>
<evidence type="ECO:0000256" key="1">
    <source>
        <dbReference type="ARBA" id="ARBA00022574"/>
    </source>
</evidence>
<dbReference type="PROSITE" id="PS50294">
    <property type="entry name" value="WD_REPEATS_REGION"/>
    <property type="match status" value="4"/>
</dbReference>
<evidence type="ECO:0000313" key="4">
    <source>
        <dbReference type="EMBL" id="CAJ0964755.1"/>
    </source>
</evidence>
<evidence type="ECO:0000313" key="5">
    <source>
        <dbReference type="Proteomes" id="UP001176940"/>
    </source>
</evidence>
<dbReference type="PROSITE" id="PS50082">
    <property type="entry name" value="WD_REPEATS_2"/>
    <property type="match status" value="4"/>
</dbReference>
<feature type="repeat" description="WD" evidence="3">
    <location>
        <begin position="240"/>
        <end position="271"/>
    </location>
</feature>
<evidence type="ECO:0000256" key="2">
    <source>
        <dbReference type="ARBA" id="ARBA00022737"/>
    </source>
</evidence>
<reference evidence="4" key="1">
    <citation type="submission" date="2023-07" db="EMBL/GenBank/DDBJ databases">
        <authorList>
            <person name="Stuckert A."/>
        </authorList>
    </citation>
    <scope>NUCLEOTIDE SEQUENCE</scope>
</reference>
<evidence type="ECO:0008006" key="6">
    <source>
        <dbReference type="Google" id="ProtNLM"/>
    </source>
</evidence>
<dbReference type="PANTHER" id="PTHR19879">
    <property type="entry name" value="TRANSCRIPTION INITIATION FACTOR TFIID"/>
    <property type="match status" value="1"/>
</dbReference>
<name>A0ABN9MGC8_9NEOB</name>
<dbReference type="PRINTS" id="PR00320">
    <property type="entry name" value="GPROTEINBRPT"/>
</dbReference>
<organism evidence="4 5">
    <name type="scientific">Ranitomeya imitator</name>
    <name type="common">mimic poison frog</name>
    <dbReference type="NCBI Taxonomy" id="111125"/>
    <lineage>
        <taxon>Eukaryota</taxon>
        <taxon>Metazoa</taxon>
        <taxon>Chordata</taxon>
        <taxon>Craniata</taxon>
        <taxon>Vertebrata</taxon>
        <taxon>Euteleostomi</taxon>
        <taxon>Amphibia</taxon>
        <taxon>Batrachia</taxon>
        <taxon>Anura</taxon>
        <taxon>Neobatrachia</taxon>
        <taxon>Hyloidea</taxon>
        <taxon>Dendrobatidae</taxon>
        <taxon>Dendrobatinae</taxon>
        <taxon>Ranitomeya</taxon>
    </lineage>
</organism>
<dbReference type="CDD" id="cd00200">
    <property type="entry name" value="WD40"/>
    <property type="match status" value="1"/>
</dbReference>
<dbReference type="InterPro" id="IPR015943">
    <property type="entry name" value="WD40/YVTN_repeat-like_dom_sf"/>
</dbReference>
<accession>A0ABN9MGC8</accession>
<dbReference type="Proteomes" id="UP001176940">
    <property type="component" value="Unassembled WGS sequence"/>
</dbReference>
<dbReference type="SMART" id="SM00320">
    <property type="entry name" value="WD40"/>
    <property type="match status" value="4"/>
</dbReference>
<keyword evidence="5" id="KW-1185">Reference proteome</keyword>
<keyword evidence="2" id="KW-0677">Repeat</keyword>
<feature type="repeat" description="WD" evidence="3">
    <location>
        <begin position="102"/>
        <end position="136"/>
    </location>
</feature>
<dbReference type="InterPro" id="IPR001680">
    <property type="entry name" value="WD40_rpt"/>
</dbReference>
<protein>
    <recommendedName>
        <fullName evidence="6">WD repeat-containing protein 38</fullName>
    </recommendedName>
</protein>
<dbReference type="PANTHER" id="PTHR19879:SF9">
    <property type="entry name" value="TRANSCRIPTION INITIATION FACTOR TFIID SUBUNIT 5"/>
    <property type="match status" value="1"/>
</dbReference>
<evidence type="ECO:0000256" key="3">
    <source>
        <dbReference type="PROSITE-ProRule" id="PRU00221"/>
    </source>
</evidence>
<dbReference type="EMBL" id="CAUEEQ010062934">
    <property type="protein sequence ID" value="CAJ0964755.1"/>
    <property type="molecule type" value="Genomic_DNA"/>
</dbReference>
<sequence>MWLKAPLPHCQGARCSDAPPADTAVHLRSSCSCSPVLSSDHRFGPGIADSKREDARHQEKPALRLVPSARALTKWPPLHMESAARPGLRSSFVPNLHRRRPVKSCCFSPDGSLFASSSHDCTVRIWRLDTVDCLHVLTDHSKSVETVVSAQMAHVYCLLDGIVLSSCGKCRGMQNQKQHLLPEQTSYTEETGQKCKTFVGHQDAIQCCAFSTDGSRFATGSWDYTVRVWSLHNDASDRTLKGHTGNINCVCFSVSGMLASGSWDKTIRVWNPSRGALIFLLKGHVDWLRTLSFSRDGILLASTGHDKTVRAMTSG</sequence>
<dbReference type="SUPFAM" id="SSF50978">
    <property type="entry name" value="WD40 repeat-like"/>
    <property type="match status" value="1"/>
</dbReference>